<dbReference type="AlphaFoldDB" id="A0A0W1ANX4"/>
<evidence type="ECO:0000256" key="1">
    <source>
        <dbReference type="ARBA" id="ARBA00004651"/>
    </source>
</evidence>
<keyword evidence="4 6" id="KW-1133">Transmembrane helix</keyword>
<dbReference type="InterPro" id="IPR050189">
    <property type="entry name" value="MFS_Efflux_Transporters"/>
</dbReference>
<evidence type="ECO:0000256" key="5">
    <source>
        <dbReference type="ARBA" id="ARBA00023136"/>
    </source>
</evidence>
<feature type="transmembrane region" description="Helical" evidence="6">
    <location>
        <begin position="285"/>
        <end position="308"/>
    </location>
</feature>
<dbReference type="EMBL" id="LNZB01000003">
    <property type="protein sequence ID" value="KTD83049.1"/>
    <property type="molecule type" value="Genomic_DNA"/>
</dbReference>
<dbReference type="GO" id="GO:0022857">
    <property type="term" value="F:transmembrane transporter activity"/>
    <property type="evidence" value="ECO:0007669"/>
    <property type="project" value="InterPro"/>
</dbReference>
<dbReference type="PANTHER" id="PTHR43124">
    <property type="entry name" value="PURINE EFFLUX PUMP PBUE"/>
    <property type="match status" value="1"/>
</dbReference>
<dbReference type="PROSITE" id="PS50850">
    <property type="entry name" value="MFS"/>
    <property type="match status" value="1"/>
</dbReference>
<evidence type="ECO:0000313" key="9">
    <source>
        <dbReference type="Proteomes" id="UP000054729"/>
    </source>
</evidence>
<dbReference type="Pfam" id="PF07690">
    <property type="entry name" value="MFS_1"/>
    <property type="match status" value="1"/>
</dbReference>
<proteinExistence type="predicted"/>
<dbReference type="InterPro" id="IPR011701">
    <property type="entry name" value="MFS"/>
</dbReference>
<feature type="transmembrane region" description="Helical" evidence="6">
    <location>
        <begin position="314"/>
        <end position="336"/>
    </location>
</feature>
<dbReference type="Gene3D" id="1.20.1720.10">
    <property type="entry name" value="Multidrug resistance protein D"/>
    <property type="match status" value="1"/>
</dbReference>
<keyword evidence="9" id="KW-1185">Reference proteome</keyword>
<evidence type="ECO:0000256" key="3">
    <source>
        <dbReference type="ARBA" id="ARBA00022692"/>
    </source>
</evidence>
<name>A0A0W1ANX4_9GAMM</name>
<feature type="transmembrane region" description="Helical" evidence="6">
    <location>
        <begin position="219"/>
        <end position="243"/>
    </location>
</feature>
<comment type="caution">
    <text evidence="8">The sequence shown here is derived from an EMBL/GenBank/DDBJ whole genome shotgun (WGS) entry which is preliminary data.</text>
</comment>
<accession>A0A0W1ANX4</accession>
<organism evidence="8 9">
    <name type="scientific">Legionella waltersii</name>
    <dbReference type="NCBI Taxonomy" id="66969"/>
    <lineage>
        <taxon>Bacteria</taxon>
        <taxon>Pseudomonadati</taxon>
        <taxon>Pseudomonadota</taxon>
        <taxon>Gammaproteobacteria</taxon>
        <taxon>Legionellales</taxon>
        <taxon>Legionellaceae</taxon>
        <taxon>Legionella</taxon>
    </lineage>
</organism>
<feature type="transmembrane region" description="Helical" evidence="6">
    <location>
        <begin position="165"/>
        <end position="187"/>
    </location>
</feature>
<dbReference type="GO" id="GO:0005886">
    <property type="term" value="C:plasma membrane"/>
    <property type="evidence" value="ECO:0007669"/>
    <property type="project" value="UniProtKB-SubCell"/>
</dbReference>
<evidence type="ECO:0000313" key="8">
    <source>
        <dbReference type="EMBL" id="KTD83049.1"/>
    </source>
</evidence>
<dbReference type="OrthoDB" id="5653806at2"/>
<feature type="domain" description="Major facilitator superfamily (MFS) profile" evidence="7">
    <location>
        <begin position="11"/>
        <end position="395"/>
    </location>
</feature>
<feature type="transmembrane region" description="Helical" evidence="6">
    <location>
        <begin position="348"/>
        <end position="368"/>
    </location>
</feature>
<feature type="transmembrane region" description="Helical" evidence="6">
    <location>
        <begin position="104"/>
        <end position="129"/>
    </location>
</feature>
<keyword evidence="5 6" id="KW-0472">Membrane</keyword>
<reference evidence="8 9" key="1">
    <citation type="submission" date="2015-11" db="EMBL/GenBank/DDBJ databases">
        <title>Genomic analysis of 38 Legionella species identifies large and diverse effector repertoires.</title>
        <authorList>
            <person name="Burstein D."/>
            <person name="Amaro F."/>
            <person name="Zusman T."/>
            <person name="Lifshitz Z."/>
            <person name="Cohen O."/>
            <person name="Gilbert J.A."/>
            <person name="Pupko T."/>
            <person name="Shuman H.A."/>
            <person name="Segal G."/>
        </authorList>
    </citation>
    <scope>NUCLEOTIDE SEQUENCE [LARGE SCALE GENOMIC DNA]</scope>
    <source>
        <strain evidence="8 9">ATCC 51914</strain>
    </source>
</reference>
<dbReference type="STRING" id="66969.Lwal_0085"/>
<dbReference type="InterPro" id="IPR020846">
    <property type="entry name" value="MFS_dom"/>
</dbReference>
<evidence type="ECO:0000259" key="7">
    <source>
        <dbReference type="PROSITE" id="PS50850"/>
    </source>
</evidence>
<dbReference type="PATRIC" id="fig|66969.6.peg.96"/>
<feature type="transmembrane region" description="Helical" evidence="6">
    <location>
        <begin position="78"/>
        <end position="98"/>
    </location>
</feature>
<feature type="transmembrane region" description="Helical" evidence="6">
    <location>
        <begin position="374"/>
        <end position="394"/>
    </location>
</feature>
<dbReference type="SUPFAM" id="SSF103473">
    <property type="entry name" value="MFS general substrate transporter"/>
    <property type="match status" value="1"/>
</dbReference>
<evidence type="ECO:0000256" key="6">
    <source>
        <dbReference type="SAM" id="Phobius"/>
    </source>
</evidence>
<feature type="transmembrane region" description="Helical" evidence="6">
    <location>
        <begin position="255"/>
        <end position="276"/>
    </location>
</feature>
<gene>
    <name evidence="8" type="ORF">Lwal_0085</name>
</gene>
<sequence>MIKSEPKLQTRLPFTTLWLLISFASVNAVLFTPALPNIAHFFAIGEDTAQQTITWFLIGYALGQLVYGPLANRFGRKPALYVGVGLQIVSSLLCVFAGTIHEFWLLVLARFMLALGSGVGLKMTFTLVNECYEPKIASQKIAYLMLAFAITPGLGVAIGGVLNTYYGWTSCFYAGAIYGLGLMFLVARLPETQISIDLDALQLKHLLHGYSRQFKNGQLVTGGLLMGLSTCFVYVFAAIAPFLAITVCGLNSTEYGMASILPPTGLVLGSIVGATLSKKYSLESIILAGIWIASLGILFMFITMHMAVSILFSLFLPMIVIYFGLCFIMANASSIAMSQINDKAHGSAVMNFINVGLATFVVLGIGVFPMKMFLLPGIFIVLAITMVGVFICGVKMTTNLQAIDAD</sequence>
<keyword evidence="3 6" id="KW-0812">Transmembrane</keyword>
<evidence type="ECO:0000256" key="2">
    <source>
        <dbReference type="ARBA" id="ARBA00022475"/>
    </source>
</evidence>
<protein>
    <submittedName>
        <fullName evidence="8">Major facilitator superfamily transporter</fullName>
    </submittedName>
</protein>
<comment type="subcellular location">
    <subcellularLocation>
        <location evidence="1">Cell membrane</location>
        <topology evidence="1">Multi-pass membrane protein</topology>
    </subcellularLocation>
</comment>
<dbReference type="PANTHER" id="PTHR43124:SF3">
    <property type="entry name" value="CHLORAMPHENICOL EFFLUX PUMP RV0191"/>
    <property type="match status" value="1"/>
</dbReference>
<keyword evidence="2" id="KW-1003">Cell membrane</keyword>
<evidence type="ECO:0000256" key="4">
    <source>
        <dbReference type="ARBA" id="ARBA00022989"/>
    </source>
</evidence>
<feature type="transmembrane region" description="Helical" evidence="6">
    <location>
        <begin position="141"/>
        <end position="159"/>
    </location>
</feature>
<feature type="transmembrane region" description="Helical" evidence="6">
    <location>
        <begin position="52"/>
        <end position="71"/>
    </location>
</feature>
<dbReference type="Proteomes" id="UP000054729">
    <property type="component" value="Unassembled WGS sequence"/>
</dbReference>
<dbReference type="InterPro" id="IPR036259">
    <property type="entry name" value="MFS_trans_sf"/>
</dbReference>
<dbReference type="RefSeq" id="WP_058478962.1">
    <property type="nucleotide sequence ID" value="NZ_CAAAIQ010000039.1"/>
</dbReference>